<dbReference type="PANTHER" id="PTHR43163">
    <property type="entry name" value="DIPEPTIDE TRANSPORT SYSTEM PERMEASE PROTEIN DPPB-RELATED"/>
    <property type="match status" value="1"/>
</dbReference>
<evidence type="ECO:0000256" key="1">
    <source>
        <dbReference type="ARBA" id="ARBA00004651"/>
    </source>
</evidence>
<comment type="caution">
    <text evidence="9">The sequence shown here is derived from an EMBL/GenBank/DDBJ whole genome shotgun (WGS) entry which is preliminary data.</text>
</comment>
<protein>
    <submittedName>
        <fullName evidence="9">ABC transporter permease</fullName>
    </submittedName>
</protein>
<sequence>MSLRRYAARRTVGTVLTFFVIATILFFLFRQVGSPIGLHISDNMSPEQIEAVRASFGLDEPLYVQYYNYLVNIVTLEFGRSFYYSSPVGDIVVERLYNSLFLTIPSIVIGYFFGVIGGVYLGWNRGNSRERVGLTLALVFRSTPRFWLGLVLLFVFGSVLGLFPMSGMLPPGTEFDSHLELVTMPAFYSHIVLPIASMTLYLMGLPLLLMRTSLFEVMNEEFIEMVRAKGASESRIMYRHAARNALLPVTTAFGVAIGYSFGGNLLVETVFSYPGIGRLMVNSVFRGDFPVAQFSFLMMAGVILLMNLLVDLTYGYLDPRVTYD</sequence>
<name>A0ABD5RG81_9EURY</name>
<evidence type="ECO:0000313" key="10">
    <source>
        <dbReference type="Proteomes" id="UP001596201"/>
    </source>
</evidence>
<accession>A0ABD5RG81</accession>
<dbReference type="InterPro" id="IPR045621">
    <property type="entry name" value="BPD_transp_1_N"/>
</dbReference>
<comment type="subcellular location">
    <subcellularLocation>
        <location evidence="1 7">Cell membrane</location>
        <topology evidence="1 7">Multi-pass membrane protein</topology>
    </subcellularLocation>
</comment>
<dbReference type="Pfam" id="PF19300">
    <property type="entry name" value="BPD_transp_1_N"/>
    <property type="match status" value="1"/>
</dbReference>
<keyword evidence="10" id="KW-1185">Reference proteome</keyword>
<feature type="transmembrane region" description="Helical" evidence="7">
    <location>
        <begin position="187"/>
        <end position="209"/>
    </location>
</feature>
<evidence type="ECO:0000259" key="8">
    <source>
        <dbReference type="PROSITE" id="PS50928"/>
    </source>
</evidence>
<evidence type="ECO:0000256" key="3">
    <source>
        <dbReference type="ARBA" id="ARBA00022475"/>
    </source>
</evidence>
<keyword evidence="5 7" id="KW-1133">Transmembrane helix</keyword>
<dbReference type="PANTHER" id="PTHR43163:SF6">
    <property type="entry name" value="DIPEPTIDE TRANSPORT SYSTEM PERMEASE PROTEIN DPPB-RELATED"/>
    <property type="match status" value="1"/>
</dbReference>
<evidence type="ECO:0000256" key="6">
    <source>
        <dbReference type="ARBA" id="ARBA00023136"/>
    </source>
</evidence>
<organism evidence="9 10">
    <name type="scientific">Salinirubrum litoreum</name>
    <dbReference type="NCBI Taxonomy" id="1126234"/>
    <lineage>
        <taxon>Archaea</taxon>
        <taxon>Methanobacteriati</taxon>
        <taxon>Methanobacteriota</taxon>
        <taxon>Stenosarchaea group</taxon>
        <taxon>Halobacteria</taxon>
        <taxon>Halobacteriales</taxon>
        <taxon>Haloferacaceae</taxon>
        <taxon>Salinirubrum</taxon>
    </lineage>
</organism>
<dbReference type="SUPFAM" id="SSF161098">
    <property type="entry name" value="MetI-like"/>
    <property type="match status" value="1"/>
</dbReference>
<dbReference type="InterPro" id="IPR000515">
    <property type="entry name" value="MetI-like"/>
</dbReference>
<dbReference type="RefSeq" id="WP_227231083.1">
    <property type="nucleotide sequence ID" value="NZ_JAJCVJ010000003.1"/>
</dbReference>
<keyword evidence="2 7" id="KW-0813">Transport</keyword>
<evidence type="ECO:0000256" key="7">
    <source>
        <dbReference type="RuleBase" id="RU363032"/>
    </source>
</evidence>
<feature type="transmembrane region" description="Helical" evidence="7">
    <location>
        <begin position="100"/>
        <end position="123"/>
    </location>
</feature>
<keyword evidence="4 7" id="KW-0812">Transmembrane</keyword>
<dbReference type="Proteomes" id="UP001596201">
    <property type="component" value="Unassembled WGS sequence"/>
</dbReference>
<comment type="similarity">
    <text evidence="7">Belongs to the binding-protein-dependent transport system permease family.</text>
</comment>
<evidence type="ECO:0000256" key="4">
    <source>
        <dbReference type="ARBA" id="ARBA00022692"/>
    </source>
</evidence>
<evidence type="ECO:0000256" key="5">
    <source>
        <dbReference type="ARBA" id="ARBA00022989"/>
    </source>
</evidence>
<dbReference type="Gene3D" id="1.10.3720.10">
    <property type="entry name" value="MetI-like"/>
    <property type="match status" value="1"/>
</dbReference>
<dbReference type="Pfam" id="PF00528">
    <property type="entry name" value="BPD_transp_1"/>
    <property type="match status" value="1"/>
</dbReference>
<evidence type="ECO:0000256" key="2">
    <source>
        <dbReference type="ARBA" id="ARBA00022448"/>
    </source>
</evidence>
<feature type="domain" description="ABC transmembrane type-1" evidence="8">
    <location>
        <begin position="96"/>
        <end position="310"/>
    </location>
</feature>
<dbReference type="AlphaFoldDB" id="A0ABD5RG81"/>
<evidence type="ECO:0000313" key="9">
    <source>
        <dbReference type="EMBL" id="MFC5369026.1"/>
    </source>
</evidence>
<reference evidence="9 10" key="1">
    <citation type="journal article" date="2019" name="Int. J. Syst. Evol. Microbiol.">
        <title>The Global Catalogue of Microorganisms (GCM) 10K type strain sequencing project: providing services to taxonomists for standard genome sequencing and annotation.</title>
        <authorList>
            <consortium name="The Broad Institute Genomics Platform"/>
            <consortium name="The Broad Institute Genome Sequencing Center for Infectious Disease"/>
            <person name="Wu L."/>
            <person name="Ma J."/>
        </authorList>
    </citation>
    <scope>NUCLEOTIDE SEQUENCE [LARGE SCALE GENOMIC DNA]</scope>
    <source>
        <strain evidence="9 10">CGMCC 1.12237</strain>
    </source>
</reference>
<feature type="transmembrane region" description="Helical" evidence="7">
    <location>
        <begin position="245"/>
        <end position="271"/>
    </location>
</feature>
<dbReference type="PROSITE" id="PS50928">
    <property type="entry name" value="ABC_TM1"/>
    <property type="match status" value="1"/>
</dbReference>
<dbReference type="EMBL" id="JBHSKX010000004">
    <property type="protein sequence ID" value="MFC5369026.1"/>
    <property type="molecule type" value="Genomic_DNA"/>
</dbReference>
<proteinExistence type="inferred from homology"/>
<dbReference type="GO" id="GO:0005886">
    <property type="term" value="C:plasma membrane"/>
    <property type="evidence" value="ECO:0007669"/>
    <property type="project" value="UniProtKB-SubCell"/>
</dbReference>
<dbReference type="InterPro" id="IPR035906">
    <property type="entry name" value="MetI-like_sf"/>
</dbReference>
<gene>
    <name evidence="9" type="ORF">ACFPJ5_19030</name>
</gene>
<dbReference type="CDD" id="cd06261">
    <property type="entry name" value="TM_PBP2"/>
    <property type="match status" value="1"/>
</dbReference>
<feature type="transmembrane region" description="Helical" evidence="7">
    <location>
        <begin position="12"/>
        <end position="29"/>
    </location>
</feature>
<keyword evidence="3" id="KW-1003">Cell membrane</keyword>
<feature type="transmembrane region" description="Helical" evidence="7">
    <location>
        <begin position="144"/>
        <end position="167"/>
    </location>
</feature>
<feature type="transmembrane region" description="Helical" evidence="7">
    <location>
        <begin position="291"/>
        <end position="310"/>
    </location>
</feature>
<keyword evidence="6 7" id="KW-0472">Membrane</keyword>